<reference evidence="1" key="2">
    <citation type="journal article" date="2015" name="Fish Shellfish Immunol.">
        <title>Early steps in the European eel (Anguilla anguilla)-Vibrio vulnificus interaction in the gills: Role of the RtxA13 toxin.</title>
        <authorList>
            <person name="Callol A."/>
            <person name="Pajuelo D."/>
            <person name="Ebbesson L."/>
            <person name="Teles M."/>
            <person name="MacKenzie S."/>
            <person name="Amaro C."/>
        </authorList>
    </citation>
    <scope>NUCLEOTIDE SEQUENCE</scope>
</reference>
<proteinExistence type="predicted"/>
<protein>
    <submittedName>
        <fullName evidence="1">Uncharacterized protein</fullName>
    </submittedName>
</protein>
<reference evidence="1" key="1">
    <citation type="submission" date="2014-11" db="EMBL/GenBank/DDBJ databases">
        <authorList>
            <person name="Amaro Gonzalez C."/>
        </authorList>
    </citation>
    <scope>NUCLEOTIDE SEQUENCE</scope>
</reference>
<evidence type="ECO:0000313" key="1">
    <source>
        <dbReference type="EMBL" id="JAH69410.1"/>
    </source>
</evidence>
<sequence>MGLYRSLGVHHTCTSPLIENVVEDDSSGHITFSTSL</sequence>
<dbReference type="EMBL" id="GBXM01039167">
    <property type="protein sequence ID" value="JAH69410.1"/>
    <property type="molecule type" value="Transcribed_RNA"/>
</dbReference>
<name>A0A0E9UW60_ANGAN</name>
<organism evidence="1">
    <name type="scientific">Anguilla anguilla</name>
    <name type="common">European freshwater eel</name>
    <name type="synonym">Muraena anguilla</name>
    <dbReference type="NCBI Taxonomy" id="7936"/>
    <lineage>
        <taxon>Eukaryota</taxon>
        <taxon>Metazoa</taxon>
        <taxon>Chordata</taxon>
        <taxon>Craniata</taxon>
        <taxon>Vertebrata</taxon>
        <taxon>Euteleostomi</taxon>
        <taxon>Actinopterygii</taxon>
        <taxon>Neopterygii</taxon>
        <taxon>Teleostei</taxon>
        <taxon>Anguilliformes</taxon>
        <taxon>Anguillidae</taxon>
        <taxon>Anguilla</taxon>
    </lineage>
</organism>
<dbReference type="AlphaFoldDB" id="A0A0E9UW60"/>
<accession>A0A0E9UW60</accession>